<dbReference type="InterPro" id="IPR025157">
    <property type="entry name" value="Hemagglutinin_rpt"/>
</dbReference>
<evidence type="ECO:0000313" key="4">
    <source>
        <dbReference type="Proteomes" id="UP000502287"/>
    </source>
</evidence>
<dbReference type="RefSeq" id="WP_236941027.1">
    <property type="nucleotide sequence ID" value="NZ_CP015029.1"/>
</dbReference>
<dbReference type="Proteomes" id="UP000276901">
    <property type="component" value="Unassembled WGS sequence"/>
</dbReference>
<dbReference type="EMBL" id="RKQT01000004">
    <property type="protein sequence ID" value="RPE91982.1"/>
    <property type="molecule type" value="Genomic_DNA"/>
</dbReference>
<dbReference type="GO" id="GO:0003824">
    <property type="term" value="F:catalytic activity"/>
    <property type="evidence" value="ECO:0007669"/>
    <property type="project" value="UniProtKB-ARBA"/>
</dbReference>
<dbReference type="Proteomes" id="UP000502287">
    <property type="component" value="Chromosome"/>
</dbReference>
<dbReference type="Pfam" id="PF13332">
    <property type="entry name" value="Fil_haemagg_2"/>
    <property type="match status" value="1"/>
</dbReference>
<dbReference type="AlphaFoldDB" id="A0AAE6X5F1"/>
<evidence type="ECO:0000313" key="2">
    <source>
        <dbReference type="EMBL" id="RPE91982.1"/>
    </source>
</evidence>
<gene>
    <name evidence="1" type="ORF">A4G17_02545</name>
    <name evidence="2" type="ORF">EDC49_1780</name>
</gene>
<organism evidence="1 4">
    <name type="scientific">Frederiksenia canicola</name>
    <dbReference type="NCBI Taxonomy" id="123824"/>
    <lineage>
        <taxon>Bacteria</taxon>
        <taxon>Pseudomonadati</taxon>
        <taxon>Pseudomonadota</taxon>
        <taxon>Gammaproteobacteria</taxon>
        <taxon>Pasteurellales</taxon>
        <taxon>Pasteurellaceae</taxon>
        <taxon>Frederiksenia</taxon>
    </lineage>
</organism>
<evidence type="ECO:0000313" key="3">
    <source>
        <dbReference type="Proteomes" id="UP000276901"/>
    </source>
</evidence>
<keyword evidence="3" id="KW-1185">Reference proteome</keyword>
<dbReference type="EMBL" id="CP015029">
    <property type="protein sequence ID" value="QIM64402.1"/>
    <property type="molecule type" value="Genomic_DNA"/>
</dbReference>
<dbReference type="KEGG" id="fcl:A4G17_02545"/>
<proteinExistence type="predicted"/>
<evidence type="ECO:0000313" key="1">
    <source>
        <dbReference type="EMBL" id="QIM64402.1"/>
    </source>
</evidence>
<protein>
    <submittedName>
        <fullName evidence="2">Hemagglutinin-like protein</fullName>
    </submittedName>
</protein>
<sequence>MNADKVKINATETTTVKGAVVNTDHLQLDTKNLHIESVQDHEKYDSKQTQAGASASVAIYGSGSSVSAQASRNKANVDYAQVTTQSGFNIKQSSEINVTDNPKTKEIWHIQPIKGK</sequence>
<name>A0AAE6X5F1_9PAST</name>
<reference evidence="1 4" key="1">
    <citation type="submission" date="2016-03" db="EMBL/GenBank/DDBJ databases">
        <authorList>
            <person name="Hansen M.J."/>
            <person name="Bojesen A.M."/>
            <person name="Planet P."/>
        </authorList>
    </citation>
    <scope>NUCLEOTIDE SEQUENCE [LARGE SCALE GENOMIC DNA]</scope>
    <source>
        <strain evidence="1 4">HPA 21</strain>
    </source>
</reference>
<reference evidence="2 3" key="2">
    <citation type="submission" date="2018-11" db="EMBL/GenBank/DDBJ databases">
        <title>Genomic Encyclopedia of Type Strains, Phase IV (KMG-IV): sequencing the most valuable type-strain genomes for metagenomic binning, comparative biology and taxonomic classification.</title>
        <authorList>
            <person name="Goeker M."/>
        </authorList>
    </citation>
    <scope>NUCLEOTIDE SEQUENCE [LARGE SCALE GENOMIC DNA]</scope>
    <source>
        <strain evidence="2 3">DSM 25797</strain>
    </source>
</reference>
<accession>A0AAE6X5F1</accession>